<evidence type="ECO:0000256" key="1">
    <source>
        <dbReference type="SAM" id="Phobius"/>
    </source>
</evidence>
<keyword evidence="1" id="KW-0812">Transmembrane</keyword>
<comment type="caution">
    <text evidence="2">The sequence shown here is derived from an EMBL/GenBank/DDBJ whole genome shotgun (WGS) entry which is preliminary data.</text>
</comment>
<dbReference type="Proteomes" id="UP001519272">
    <property type="component" value="Unassembled WGS sequence"/>
</dbReference>
<evidence type="ECO:0000313" key="3">
    <source>
        <dbReference type="Proteomes" id="UP001519272"/>
    </source>
</evidence>
<feature type="transmembrane region" description="Helical" evidence="1">
    <location>
        <begin position="49"/>
        <end position="69"/>
    </location>
</feature>
<dbReference type="RefSeq" id="WP_210088795.1">
    <property type="nucleotide sequence ID" value="NZ_JAGGKG010000007.1"/>
</dbReference>
<keyword evidence="1" id="KW-0472">Membrane</keyword>
<feature type="transmembrane region" description="Helical" evidence="1">
    <location>
        <begin position="112"/>
        <end position="130"/>
    </location>
</feature>
<proteinExistence type="predicted"/>
<protein>
    <submittedName>
        <fullName evidence="2">Amino acid transporter</fullName>
    </submittedName>
</protein>
<sequence length="139" mass="15886">MKKIKDERLQLQSLKNIRIIFIVQNLGIIGILAYDYFSKGMEEMRNNPLWFLFTISMIILAYLSMSISSDYERQSKNPKKSLVISLVTSGLICILIGYLVTRSEAGDIAQGIIMGGSLFICILIPVIYMYNLRTKQHED</sequence>
<accession>A0ABS4FRE8</accession>
<feature type="transmembrane region" description="Helical" evidence="1">
    <location>
        <begin position="81"/>
        <end position="100"/>
    </location>
</feature>
<dbReference type="EMBL" id="JAGGKG010000007">
    <property type="protein sequence ID" value="MBP1905153.1"/>
    <property type="molecule type" value="Genomic_DNA"/>
</dbReference>
<keyword evidence="1" id="KW-1133">Transmembrane helix</keyword>
<reference evidence="2 3" key="1">
    <citation type="submission" date="2021-03" db="EMBL/GenBank/DDBJ databases">
        <title>Genomic Encyclopedia of Type Strains, Phase IV (KMG-IV): sequencing the most valuable type-strain genomes for metagenomic binning, comparative biology and taxonomic classification.</title>
        <authorList>
            <person name="Goeker M."/>
        </authorList>
    </citation>
    <scope>NUCLEOTIDE SEQUENCE [LARGE SCALE GENOMIC DNA]</scope>
    <source>
        <strain evidence="2 3">DSM 14349</strain>
    </source>
</reference>
<name>A0ABS4FRE8_9BACL</name>
<organism evidence="2 3">
    <name type="scientific">Paenibacillus turicensis</name>
    <dbReference type="NCBI Taxonomy" id="160487"/>
    <lineage>
        <taxon>Bacteria</taxon>
        <taxon>Bacillati</taxon>
        <taxon>Bacillota</taxon>
        <taxon>Bacilli</taxon>
        <taxon>Bacillales</taxon>
        <taxon>Paenibacillaceae</taxon>
        <taxon>Paenibacillus</taxon>
    </lineage>
</organism>
<keyword evidence="3" id="KW-1185">Reference proteome</keyword>
<evidence type="ECO:0000313" key="2">
    <source>
        <dbReference type="EMBL" id="MBP1905153.1"/>
    </source>
</evidence>
<feature type="transmembrane region" description="Helical" evidence="1">
    <location>
        <begin position="20"/>
        <end position="37"/>
    </location>
</feature>
<gene>
    <name evidence="2" type="ORF">J2Z32_001781</name>
</gene>